<sequence length="225" mass="24886">MKKNFLLVTFVLMTIVASAQYGYRDGNRIGITLGITQMSLATNNFKTKPELGWVGGMAVRGNYYDNFSMIFGMQFTESSFSVATKTKTFLKNEDVKYTLSGAQIRLILSYNIIKDRVSIDLGPILQVNGKLRIDAKSENNIVLDNSGKPTTLIAKDIIDVTTINGNLYAGISAGNRRVRAIICYQCGMNNMLNHLNKDPELITKNNGNSFKGHLGILSGQILFNL</sequence>
<proteinExistence type="predicted"/>
<comment type="caution">
    <text evidence="2">The sequence shown here is derived from an EMBL/GenBank/DDBJ whole genome shotgun (WGS) entry which is preliminary data.</text>
</comment>
<evidence type="ECO:0008006" key="4">
    <source>
        <dbReference type="Google" id="ProtNLM"/>
    </source>
</evidence>
<keyword evidence="1" id="KW-0732">Signal</keyword>
<dbReference type="OrthoDB" id="1143271at2"/>
<feature type="signal peptide" evidence="1">
    <location>
        <begin position="1"/>
        <end position="19"/>
    </location>
</feature>
<dbReference type="RefSeq" id="WP_116723834.1">
    <property type="nucleotide sequence ID" value="NZ_QCZI01000002.1"/>
</dbReference>
<dbReference type="Proteomes" id="UP000245449">
    <property type="component" value="Unassembled WGS sequence"/>
</dbReference>
<dbReference type="EMBL" id="QCZI01000002">
    <property type="protein sequence ID" value="PWA06934.1"/>
    <property type="molecule type" value="Genomic_DNA"/>
</dbReference>
<accession>A0A2U1JPN0</accession>
<organism evidence="2 3">
    <name type="scientific">Flavobacterium psychrotolerans</name>
    <dbReference type="NCBI Taxonomy" id="2169410"/>
    <lineage>
        <taxon>Bacteria</taxon>
        <taxon>Pseudomonadati</taxon>
        <taxon>Bacteroidota</taxon>
        <taxon>Flavobacteriia</taxon>
        <taxon>Flavobacteriales</taxon>
        <taxon>Flavobacteriaceae</taxon>
        <taxon>Flavobacterium</taxon>
    </lineage>
</organism>
<keyword evidence="3" id="KW-1185">Reference proteome</keyword>
<evidence type="ECO:0000313" key="3">
    <source>
        <dbReference type="Proteomes" id="UP000245449"/>
    </source>
</evidence>
<gene>
    <name evidence="2" type="ORF">DB895_02845</name>
</gene>
<evidence type="ECO:0000313" key="2">
    <source>
        <dbReference type="EMBL" id="PWA06934.1"/>
    </source>
</evidence>
<evidence type="ECO:0000256" key="1">
    <source>
        <dbReference type="SAM" id="SignalP"/>
    </source>
</evidence>
<reference evidence="2 3" key="1">
    <citation type="submission" date="2018-04" db="EMBL/GenBank/DDBJ databases">
        <title>Flavobacterium sp. nov., isolated from glacier ice.</title>
        <authorList>
            <person name="Liu Q."/>
            <person name="Xin Y.-H."/>
        </authorList>
    </citation>
    <scope>NUCLEOTIDE SEQUENCE [LARGE SCALE GENOMIC DNA]</scope>
    <source>
        <strain evidence="2 3">RB1R5</strain>
    </source>
</reference>
<feature type="chain" id="PRO_5015620188" description="Outer membrane protein beta-barrel domain-containing protein" evidence="1">
    <location>
        <begin position="20"/>
        <end position="225"/>
    </location>
</feature>
<name>A0A2U1JPN0_9FLAO</name>
<dbReference type="AlphaFoldDB" id="A0A2U1JPN0"/>
<protein>
    <recommendedName>
        <fullName evidence="4">Outer membrane protein beta-barrel domain-containing protein</fullName>
    </recommendedName>
</protein>